<organism evidence="1 2">
    <name type="scientific">Oopsacas minuta</name>
    <dbReference type="NCBI Taxonomy" id="111878"/>
    <lineage>
        <taxon>Eukaryota</taxon>
        <taxon>Metazoa</taxon>
        <taxon>Porifera</taxon>
        <taxon>Hexactinellida</taxon>
        <taxon>Hexasterophora</taxon>
        <taxon>Lyssacinosida</taxon>
        <taxon>Leucopsacidae</taxon>
        <taxon>Oopsacas</taxon>
    </lineage>
</organism>
<dbReference type="Proteomes" id="UP001165289">
    <property type="component" value="Unassembled WGS sequence"/>
</dbReference>
<gene>
    <name evidence="1" type="ORF">LOD99_1073</name>
</gene>
<comment type="caution">
    <text evidence="1">The sequence shown here is derived from an EMBL/GenBank/DDBJ whole genome shotgun (WGS) entry which is preliminary data.</text>
</comment>
<name>A0AAV7K272_9METZ</name>
<evidence type="ECO:0000313" key="1">
    <source>
        <dbReference type="EMBL" id="KAI6654679.1"/>
    </source>
</evidence>
<dbReference type="EMBL" id="JAKMXF010000222">
    <property type="protein sequence ID" value="KAI6654679.1"/>
    <property type="molecule type" value="Genomic_DNA"/>
</dbReference>
<evidence type="ECO:0000313" key="2">
    <source>
        <dbReference type="Proteomes" id="UP001165289"/>
    </source>
</evidence>
<protein>
    <submittedName>
        <fullName evidence="1">Uncharacterized protein</fullName>
    </submittedName>
</protein>
<proteinExistence type="predicted"/>
<keyword evidence="2" id="KW-1185">Reference proteome</keyword>
<dbReference type="AlphaFoldDB" id="A0AAV7K272"/>
<sequence>MITEAFRHCLWSLYNLSLRQIIALDSTFTTIYLRFKLVISQPIKASVENRKEVFEYNSEHIITQTY</sequence>
<reference evidence="1 2" key="1">
    <citation type="journal article" date="2023" name="BMC Biol.">
        <title>The compact genome of the sponge Oopsacas minuta (Hexactinellida) is lacking key metazoan core genes.</title>
        <authorList>
            <person name="Santini S."/>
            <person name="Schenkelaars Q."/>
            <person name="Jourda C."/>
            <person name="Duchesne M."/>
            <person name="Belahbib H."/>
            <person name="Rocher C."/>
            <person name="Selva M."/>
            <person name="Riesgo A."/>
            <person name="Vervoort M."/>
            <person name="Leys S.P."/>
            <person name="Kodjabachian L."/>
            <person name="Le Bivic A."/>
            <person name="Borchiellini C."/>
            <person name="Claverie J.M."/>
            <person name="Renard E."/>
        </authorList>
    </citation>
    <scope>NUCLEOTIDE SEQUENCE [LARGE SCALE GENOMIC DNA]</scope>
    <source>
        <strain evidence="1">SPO-2</strain>
    </source>
</reference>
<accession>A0AAV7K272</accession>